<evidence type="ECO:0000313" key="3">
    <source>
        <dbReference type="Proteomes" id="UP000031552"/>
    </source>
</evidence>
<dbReference type="PROSITE" id="PS50851">
    <property type="entry name" value="CHEW"/>
    <property type="match status" value="1"/>
</dbReference>
<dbReference type="GO" id="GO:0007165">
    <property type="term" value="P:signal transduction"/>
    <property type="evidence" value="ECO:0007669"/>
    <property type="project" value="InterPro"/>
</dbReference>
<dbReference type="Pfam" id="PF01584">
    <property type="entry name" value="CheW"/>
    <property type="match status" value="1"/>
</dbReference>
<accession>A0A090D0S5</accession>
<evidence type="ECO:0000259" key="1">
    <source>
        <dbReference type="PROSITE" id="PS50851"/>
    </source>
</evidence>
<dbReference type="Proteomes" id="UP000031552">
    <property type="component" value="Unassembled WGS sequence"/>
</dbReference>
<dbReference type="STRING" id="1437425.CSEC_0339"/>
<comment type="caution">
    <text evidence="2">The sequence shown here is derived from an EMBL/GenBank/DDBJ whole genome shotgun (WGS) entry which is preliminary data.</text>
</comment>
<dbReference type="SUPFAM" id="SSF50341">
    <property type="entry name" value="CheW-like"/>
    <property type="match status" value="1"/>
</dbReference>
<dbReference type="EMBL" id="CCEJ010000001">
    <property type="protein sequence ID" value="CDR33178.1"/>
    <property type="molecule type" value="Genomic_DNA"/>
</dbReference>
<evidence type="ECO:0000313" key="2">
    <source>
        <dbReference type="EMBL" id="CDR33178.1"/>
    </source>
</evidence>
<proteinExistence type="predicted"/>
<reference evidence="2" key="1">
    <citation type="submission" date="2013-12" db="EMBL/GenBank/DDBJ databases">
        <authorList>
            <person name="Linke B."/>
        </authorList>
    </citation>
    <scope>NUCLEOTIDE SEQUENCE [LARGE SCALE GENOMIC DNA]</scope>
    <source>
        <strain evidence="2">CRIB-18</strain>
    </source>
</reference>
<dbReference type="GO" id="GO:0005829">
    <property type="term" value="C:cytosol"/>
    <property type="evidence" value="ECO:0007669"/>
    <property type="project" value="TreeGrafter"/>
</dbReference>
<dbReference type="GO" id="GO:0006935">
    <property type="term" value="P:chemotaxis"/>
    <property type="evidence" value="ECO:0007669"/>
    <property type="project" value="InterPro"/>
</dbReference>
<dbReference type="InterPro" id="IPR036061">
    <property type="entry name" value="CheW-like_dom_sf"/>
</dbReference>
<dbReference type="RefSeq" id="WP_041016659.1">
    <property type="nucleotide sequence ID" value="NZ_CCEJ010000001.1"/>
</dbReference>
<dbReference type="InterPro" id="IPR039315">
    <property type="entry name" value="CheW"/>
</dbReference>
<name>A0A090D0S5_9BACT</name>
<dbReference type="Gene3D" id="2.30.30.40">
    <property type="entry name" value="SH3 Domains"/>
    <property type="match status" value="1"/>
</dbReference>
<dbReference type="InterPro" id="IPR002545">
    <property type="entry name" value="CheW-lke_dom"/>
</dbReference>
<dbReference type="AlphaFoldDB" id="A0A090D0S5"/>
<dbReference type="OrthoDB" id="9794382at2"/>
<feature type="domain" description="CheW-like" evidence="1">
    <location>
        <begin position="1"/>
        <end position="138"/>
    </location>
</feature>
<gene>
    <name evidence="2" type="primary">chew3</name>
    <name evidence="2" type="ORF">CSEC_0339</name>
</gene>
<dbReference type="Gene3D" id="2.40.50.180">
    <property type="entry name" value="CheA-289, Domain 4"/>
    <property type="match status" value="1"/>
</dbReference>
<reference evidence="2" key="2">
    <citation type="submission" date="2014-09" db="EMBL/GenBank/DDBJ databases">
        <title>Criblamydia sequanensis harbors a mega-plasmid encoding arsenite resistance.</title>
        <authorList>
            <person name="Bertelli C."/>
            <person name="Goesmann A."/>
            <person name="Greub G."/>
        </authorList>
    </citation>
    <scope>NUCLEOTIDE SEQUENCE [LARGE SCALE GENOMIC DNA]</scope>
    <source>
        <strain evidence="2">CRIB-18</strain>
    </source>
</reference>
<keyword evidence="3" id="KW-1185">Reference proteome</keyword>
<sequence length="139" mass="16081">MSLLISTLNSKQIAFDVSYIERIFLAVEMTPFPKSPDYIAGLINIHGEAVSVYDPRILLNLPRKELELNDHFILCRVYQKPMILWVDHVLLVIPKPKILTETKFQNLKNAPAGQSVFHEKDQLIFHYDLENLIPLEVLK</sequence>
<protein>
    <submittedName>
        <fullName evidence="2">Chemotaxis protein CheW</fullName>
    </submittedName>
</protein>
<dbReference type="eggNOG" id="COG0835">
    <property type="taxonomic scope" value="Bacteria"/>
</dbReference>
<dbReference type="PANTHER" id="PTHR22617">
    <property type="entry name" value="CHEMOTAXIS SENSOR HISTIDINE KINASE-RELATED"/>
    <property type="match status" value="1"/>
</dbReference>
<dbReference type="PANTHER" id="PTHR22617:SF23">
    <property type="entry name" value="CHEMOTAXIS PROTEIN CHEW"/>
    <property type="match status" value="1"/>
</dbReference>
<organism evidence="2 3">
    <name type="scientific">Candidatus Criblamydia sequanensis CRIB-18</name>
    <dbReference type="NCBI Taxonomy" id="1437425"/>
    <lineage>
        <taxon>Bacteria</taxon>
        <taxon>Pseudomonadati</taxon>
        <taxon>Chlamydiota</taxon>
        <taxon>Chlamydiia</taxon>
        <taxon>Parachlamydiales</taxon>
        <taxon>Candidatus Criblamydiaceae</taxon>
        <taxon>Candidatus Criblamydia</taxon>
    </lineage>
</organism>